<dbReference type="Proteomes" id="UP000077589">
    <property type="component" value="Unassembled WGS sequence"/>
</dbReference>
<gene>
    <name evidence="1" type="ORF">A7P90_08800</name>
</gene>
<accession>A0A1A9RH67</accession>
<evidence type="ECO:0000313" key="2">
    <source>
        <dbReference type="Proteomes" id="UP000077589"/>
    </source>
</evidence>
<protein>
    <submittedName>
        <fullName evidence="1">Uncharacterized protein</fullName>
    </submittedName>
</protein>
<name>A0A1A9RH67_EIKCO</name>
<sequence length="210" mass="23570">MEQDAARCHLVGSIPTQIIKDENMKLKLWSAILMLLPAVALAKPAPRGEEIIYFGAAPTGFEIGYRASQGGQTIVELVPRGQTVQNWERMVTLQTFAGNAQSISDFRRAVSDGWRRACPGGNTINLSEGQENGYPFAFWQMTCERNPQSGRPEYTWIKAMRGERALYVAQYAFRHLPSRAELTDAARRLRGMSLCDTRPGRARQHPCGRR</sequence>
<dbReference type="STRING" id="539.A7P85_08010"/>
<proteinExistence type="predicted"/>
<comment type="caution">
    <text evidence="1">The sequence shown here is derived from an EMBL/GenBank/DDBJ whole genome shotgun (WGS) entry which is preliminary data.</text>
</comment>
<reference evidence="2" key="1">
    <citation type="submission" date="2016-05" db="EMBL/GenBank/DDBJ databases">
        <title>Draft genome of Corynebacterium afermentans subsp. afermentans LCDC 88199T.</title>
        <authorList>
            <person name="Bernier A.-M."/>
            <person name="Bernard K."/>
        </authorList>
    </citation>
    <scope>NUCLEOTIDE SEQUENCE [LARGE SCALE GENOMIC DNA]</scope>
    <source>
        <strain evidence="2">NML04-0072</strain>
    </source>
</reference>
<organism evidence="1 2">
    <name type="scientific">Eikenella corrodens</name>
    <dbReference type="NCBI Taxonomy" id="539"/>
    <lineage>
        <taxon>Bacteria</taxon>
        <taxon>Pseudomonadati</taxon>
        <taxon>Pseudomonadota</taxon>
        <taxon>Betaproteobacteria</taxon>
        <taxon>Neisseriales</taxon>
        <taxon>Neisseriaceae</taxon>
        <taxon>Eikenella</taxon>
    </lineage>
</organism>
<dbReference type="AlphaFoldDB" id="A0A1A9RH67"/>
<evidence type="ECO:0000313" key="1">
    <source>
        <dbReference type="EMBL" id="OAM17794.1"/>
    </source>
</evidence>
<dbReference type="EMBL" id="LXSG01000035">
    <property type="protein sequence ID" value="OAM17794.1"/>
    <property type="molecule type" value="Genomic_DNA"/>
</dbReference>